<dbReference type="Proteomes" id="UP000015344">
    <property type="component" value="Unassembled WGS sequence"/>
</dbReference>
<dbReference type="Gene3D" id="3.90.226.10">
    <property type="entry name" value="2-enoyl-CoA Hydratase, Chain A, domain 1"/>
    <property type="match status" value="1"/>
</dbReference>
<dbReference type="eggNOG" id="COG0793">
    <property type="taxonomic scope" value="Bacteria"/>
</dbReference>
<evidence type="ECO:0000313" key="3">
    <source>
        <dbReference type="Proteomes" id="UP000015344"/>
    </source>
</evidence>
<name>S9TV89_PAEAL</name>
<dbReference type="InterPro" id="IPR029045">
    <property type="entry name" value="ClpP/crotonase-like_dom_sf"/>
</dbReference>
<dbReference type="AlphaFoldDB" id="S9TV89"/>
<evidence type="ECO:0000313" key="2">
    <source>
        <dbReference type="EMBL" id="EPY06181.1"/>
    </source>
</evidence>
<dbReference type="GO" id="GO:0007165">
    <property type="term" value="P:signal transduction"/>
    <property type="evidence" value="ECO:0007669"/>
    <property type="project" value="TreeGrafter"/>
</dbReference>
<dbReference type="Pfam" id="PF03572">
    <property type="entry name" value="Peptidase_S41"/>
    <property type="match status" value="1"/>
</dbReference>
<dbReference type="GO" id="GO:0030288">
    <property type="term" value="C:outer membrane-bounded periplasmic space"/>
    <property type="evidence" value="ECO:0007669"/>
    <property type="project" value="TreeGrafter"/>
</dbReference>
<protein>
    <recommendedName>
        <fullName evidence="1">Tail specific protease domain-containing protein</fullName>
    </recommendedName>
</protein>
<sequence length="425" mass="49591">MKYVNIFAEIVSIMHQDYAGYEEKKGWDNPDFFTKKIEYLVANELMTPQLFAEIVDEYLISFQDRHMYFHLHHSEKVEVKTCGFTVRNYEDTLYVTEVYEENRFGKGARIVSIDGQSISSIRKQQRAMLRESHPEREEWDEILNKAKYFELINENEDVVKLELNLYRRTPKKSTYDIRSINEDTLLVTLSDFGDTDRIVNLIEKHKDDLLTSKNVIVDVRHNSGGNAHAGNSLVRYFYKKGEKPSSDLKVREFNCSDRNVELFLKQVENIRNSTDDEDTLKMVEFGENQFKTYRNQGFVAFDFSEFIADRINNFEGEDNPENVIILSDYYCASAGEEFVGTSKGSSKVTIVGRATMGLNDYSDLVSINWDNQFTLYYPISRLEQKTEVHPIHGKGIQPDIYIKWTPKHIEEDIDLQQALKLINRS</sequence>
<organism evidence="2 3">
    <name type="scientific">Paenibacillus alvei TS-15</name>
    <dbReference type="NCBI Taxonomy" id="1117108"/>
    <lineage>
        <taxon>Bacteria</taxon>
        <taxon>Bacillati</taxon>
        <taxon>Bacillota</taxon>
        <taxon>Bacilli</taxon>
        <taxon>Bacillales</taxon>
        <taxon>Paenibacillaceae</taxon>
        <taxon>Paenibacillus</taxon>
    </lineage>
</organism>
<dbReference type="RefSeq" id="WP_021260460.1">
    <property type="nucleotide sequence ID" value="NZ_ATMT01000056.1"/>
</dbReference>
<dbReference type="GO" id="GO:0008236">
    <property type="term" value="F:serine-type peptidase activity"/>
    <property type="evidence" value="ECO:0007669"/>
    <property type="project" value="InterPro"/>
</dbReference>
<dbReference type="SUPFAM" id="SSF52096">
    <property type="entry name" value="ClpP/crotonase"/>
    <property type="match status" value="1"/>
</dbReference>
<feature type="domain" description="Tail specific protease" evidence="1">
    <location>
        <begin position="186"/>
        <end position="401"/>
    </location>
</feature>
<comment type="caution">
    <text evidence="2">The sequence shown here is derived from an EMBL/GenBank/DDBJ whole genome shotgun (WGS) entry which is preliminary data.</text>
</comment>
<dbReference type="GO" id="GO:0004175">
    <property type="term" value="F:endopeptidase activity"/>
    <property type="evidence" value="ECO:0007669"/>
    <property type="project" value="TreeGrafter"/>
</dbReference>
<proteinExistence type="predicted"/>
<dbReference type="EMBL" id="ATMT01000056">
    <property type="protein sequence ID" value="EPY06181.1"/>
    <property type="molecule type" value="Genomic_DNA"/>
</dbReference>
<dbReference type="PANTHER" id="PTHR32060">
    <property type="entry name" value="TAIL-SPECIFIC PROTEASE"/>
    <property type="match status" value="1"/>
</dbReference>
<reference evidence="2 3" key="1">
    <citation type="submission" date="2013-05" db="EMBL/GenBank/DDBJ databases">
        <authorList>
            <person name="Strain E.A."/>
            <person name="Brown E."/>
            <person name="Allard M.W."/>
            <person name="Luo Y.L."/>
        </authorList>
    </citation>
    <scope>NUCLEOTIDE SEQUENCE [LARGE SCALE GENOMIC DNA]</scope>
    <source>
        <strain evidence="2 3">TS-15</strain>
    </source>
</reference>
<dbReference type="GO" id="GO:0006508">
    <property type="term" value="P:proteolysis"/>
    <property type="evidence" value="ECO:0007669"/>
    <property type="project" value="InterPro"/>
</dbReference>
<dbReference type="InterPro" id="IPR005151">
    <property type="entry name" value="Tail-specific_protease"/>
</dbReference>
<dbReference type="PANTHER" id="PTHR32060:SF30">
    <property type="entry name" value="CARBOXY-TERMINAL PROCESSING PROTEASE CTPA"/>
    <property type="match status" value="1"/>
</dbReference>
<evidence type="ECO:0000259" key="1">
    <source>
        <dbReference type="Pfam" id="PF03572"/>
    </source>
</evidence>
<accession>S9TV89</accession>
<gene>
    <name evidence="2" type="ORF">PAALTS15_15716</name>
</gene>
<dbReference type="PATRIC" id="fig|1117108.3.peg.3262"/>